<proteinExistence type="predicted"/>
<dbReference type="EMBL" id="BSXV01001199">
    <property type="protein sequence ID" value="GME92093.1"/>
    <property type="molecule type" value="Genomic_DNA"/>
</dbReference>
<sequence>MTEEIKQDSKSDQIMEIFIRMNEDDEKDYCFAVHENDTFGDLDQIFKTLPLKLSPSIFYDRYPSGYSINQAPGLLTLSGGLLFGDDAGKPKYTKIVNKNDKIADTCWPGQLIMPIWSKNSTVELTTYSALFLWLYTDLPDFISPTPGICITNQIIKLVCHILKRSGAMALGEALEQDLLDDYSPVLQCVFFFLHLLKIFVIWLALYTGLINPISFVPGAKLPKINRDDLLKIGWTGARKATFVQFHTQYRNLQIAKCGGILKAHCDGILEKLRKTTLKLGEGEGWSTPVPKDPLNDSINLKILSNSKKFKLCYDLIAKQAISFQKKIIEIENEEKINKKNESKDNENEEDQNTDKLTTGIKDFRRFGPLDTTPDIQEIVDKRFALGDGNVSDEDSEN</sequence>
<keyword evidence="2" id="KW-1185">Reference proteome</keyword>
<comment type="caution">
    <text evidence="1">The sequence shown here is derived from an EMBL/GenBank/DDBJ whole genome shotgun (WGS) entry which is preliminary data.</text>
</comment>
<organism evidence="1 2">
    <name type="scientific">Candida boidinii</name>
    <name type="common">Yeast</name>
    <dbReference type="NCBI Taxonomy" id="5477"/>
    <lineage>
        <taxon>Eukaryota</taxon>
        <taxon>Fungi</taxon>
        <taxon>Dikarya</taxon>
        <taxon>Ascomycota</taxon>
        <taxon>Saccharomycotina</taxon>
        <taxon>Pichiomycetes</taxon>
        <taxon>Pichiales</taxon>
        <taxon>Pichiaceae</taxon>
        <taxon>Ogataea</taxon>
        <taxon>Ogataea/Candida clade</taxon>
    </lineage>
</organism>
<gene>
    <name evidence="1" type="ORF">Cboi01_000258700</name>
</gene>
<name>A0ACB5TNA1_CANBO</name>
<evidence type="ECO:0000313" key="1">
    <source>
        <dbReference type="EMBL" id="GME92093.1"/>
    </source>
</evidence>
<evidence type="ECO:0000313" key="2">
    <source>
        <dbReference type="Proteomes" id="UP001165101"/>
    </source>
</evidence>
<reference evidence="1" key="1">
    <citation type="submission" date="2023-04" db="EMBL/GenBank/DDBJ databases">
        <title>Candida boidinii NBRC 1967.</title>
        <authorList>
            <person name="Ichikawa N."/>
            <person name="Sato H."/>
            <person name="Tonouchi N."/>
        </authorList>
    </citation>
    <scope>NUCLEOTIDE SEQUENCE</scope>
    <source>
        <strain evidence="1">NBRC 1967</strain>
    </source>
</reference>
<dbReference type="Proteomes" id="UP001165101">
    <property type="component" value="Unassembled WGS sequence"/>
</dbReference>
<accession>A0ACB5TNA1</accession>
<protein>
    <submittedName>
        <fullName evidence="1">Unnamed protein product</fullName>
    </submittedName>
</protein>